<dbReference type="GO" id="GO:0016887">
    <property type="term" value="F:ATP hydrolysis activity"/>
    <property type="evidence" value="ECO:0007669"/>
    <property type="project" value="InterPro"/>
</dbReference>
<feature type="domain" description="ABC transporter" evidence="4">
    <location>
        <begin position="26"/>
        <end position="306"/>
    </location>
</feature>
<keyword evidence="6" id="KW-1185">Reference proteome</keyword>
<dbReference type="Pfam" id="PF00005">
    <property type="entry name" value="ABC_tran"/>
    <property type="match status" value="2"/>
</dbReference>
<gene>
    <name evidence="5" type="ORF">HETSPECPRED_009096</name>
</gene>
<evidence type="ECO:0000259" key="4">
    <source>
        <dbReference type="PROSITE" id="PS50893"/>
    </source>
</evidence>
<feature type="region of interest" description="Disordered" evidence="3">
    <location>
        <begin position="305"/>
        <end position="328"/>
    </location>
</feature>
<sequence>MRKISPLSFPSSLKQLEAAITSSPIIQLDDATFYRQYPSSTVQHDPANPPIFPRTTFLLPSSTSTKQYWAVIGRSNAGKTTFLEVLRGQHVCIPPTARSYPYLSSSHTALRKHGSRSPSAAIHYVGFGDQGGVLGSLGIKGAYMSARYESRKEATDFSVMDYLKGNTELNPYEKGTTEEVTSRDLKRVITELQLDKLIDMPVGNLSNGQTRRARIARALLGKPEVLLLDEPFMGLDPSTRATLSSLLFRLAETGSPRLILALRPQDPVPDWITNLVYLNPKLQIAAQGKKQKVLRMIGGKKTGRKATASLSAAGVTSPSQTDSSREPAKLGEPVVEMKNVVVKYGDREILGAWNEGSNTGGSAKLDWTVRKGERWGVFGPNGSGKTTLISLICSDHPQAYSLDIQMFGRGRLPQLGRPGISIFDIQARIGHSSPEVHAFFPRSLTIRQTIENAWAETFLGTPALTWERNEIVETALYWFQEELNPNFKSRTSGKRIDPYLEALEYRNEDWADTLHFRDVSVSSQRLLLFLRAVIKKPELVILDEAFGGMDAEVRDKCMVFLIEGTRRFSHKLESGFRDLRLKSKRIDARDEMFGVKITGLTDDQALICVSHVKEEVPEIVREWMCLPEAGEGRPVRFGRLDQPLNSDEAGWNDIWGM</sequence>
<dbReference type="Proteomes" id="UP000664521">
    <property type="component" value="Unassembled WGS sequence"/>
</dbReference>
<evidence type="ECO:0000256" key="2">
    <source>
        <dbReference type="ARBA" id="ARBA00022840"/>
    </source>
</evidence>
<organism evidence="5 6">
    <name type="scientific">Heterodermia speciosa</name>
    <dbReference type="NCBI Taxonomy" id="116794"/>
    <lineage>
        <taxon>Eukaryota</taxon>
        <taxon>Fungi</taxon>
        <taxon>Dikarya</taxon>
        <taxon>Ascomycota</taxon>
        <taxon>Pezizomycotina</taxon>
        <taxon>Lecanoromycetes</taxon>
        <taxon>OSLEUM clade</taxon>
        <taxon>Lecanoromycetidae</taxon>
        <taxon>Caliciales</taxon>
        <taxon>Physciaceae</taxon>
        <taxon>Heterodermia</taxon>
    </lineage>
</organism>
<feature type="compositionally biased region" description="Polar residues" evidence="3">
    <location>
        <begin position="308"/>
        <end position="322"/>
    </location>
</feature>
<comment type="caution">
    <text evidence="5">The sequence shown here is derived from an EMBL/GenBank/DDBJ whole genome shotgun (WGS) entry which is preliminary data.</text>
</comment>
<dbReference type="InterPro" id="IPR050334">
    <property type="entry name" value="Molybdenum_import_ModC"/>
</dbReference>
<keyword evidence="1" id="KW-0547">Nucleotide-binding</keyword>
<evidence type="ECO:0000256" key="1">
    <source>
        <dbReference type="ARBA" id="ARBA00022741"/>
    </source>
</evidence>
<dbReference type="PROSITE" id="PS50893">
    <property type="entry name" value="ABC_TRANSPORTER_2"/>
    <property type="match status" value="2"/>
</dbReference>
<protein>
    <recommendedName>
        <fullName evidence="4">ABC transporter domain-containing protein</fullName>
    </recommendedName>
</protein>
<evidence type="ECO:0000313" key="6">
    <source>
        <dbReference type="Proteomes" id="UP000664521"/>
    </source>
</evidence>
<dbReference type="PANTHER" id="PTHR43514">
    <property type="entry name" value="ABC TRANSPORTER I FAMILY MEMBER 10"/>
    <property type="match status" value="1"/>
</dbReference>
<evidence type="ECO:0000256" key="3">
    <source>
        <dbReference type="SAM" id="MobiDB-lite"/>
    </source>
</evidence>
<dbReference type="PANTHER" id="PTHR43514:SF4">
    <property type="entry name" value="ABC TRANSPORTER I FAMILY MEMBER 10"/>
    <property type="match status" value="1"/>
</dbReference>
<name>A0A8H3IYH7_9LECA</name>
<dbReference type="OrthoDB" id="10255969at2759"/>
<evidence type="ECO:0000313" key="5">
    <source>
        <dbReference type="EMBL" id="CAF9934070.1"/>
    </source>
</evidence>
<accession>A0A8H3IYH7</accession>
<dbReference type="AlphaFoldDB" id="A0A8H3IYH7"/>
<dbReference type="InterPro" id="IPR027417">
    <property type="entry name" value="P-loop_NTPase"/>
</dbReference>
<dbReference type="InterPro" id="IPR003439">
    <property type="entry name" value="ABC_transporter-like_ATP-bd"/>
</dbReference>
<feature type="domain" description="ABC transporter" evidence="4">
    <location>
        <begin position="335"/>
        <end position="619"/>
    </location>
</feature>
<dbReference type="InterPro" id="IPR003593">
    <property type="entry name" value="AAA+_ATPase"/>
</dbReference>
<keyword evidence="2" id="KW-0067">ATP-binding</keyword>
<reference evidence="5" key="1">
    <citation type="submission" date="2021-03" db="EMBL/GenBank/DDBJ databases">
        <authorList>
            <person name="Tagirdzhanova G."/>
        </authorList>
    </citation>
    <scope>NUCLEOTIDE SEQUENCE</scope>
</reference>
<dbReference type="GO" id="GO:0005524">
    <property type="term" value="F:ATP binding"/>
    <property type="evidence" value="ECO:0007669"/>
    <property type="project" value="UniProtKB-KW"/>
</dbReference>
<proteinExistence type="predicted"/>
<dbReference type="GO" id="GO:0005739">
    <property type="term" value="C:mitochondrion"/>
    <property type="evidence" value="ECO:0007669"/>
    <property type="project" value="TreeGrafter"/>
</dbReference>
<dbReference type="Gene3D" id="3.40.50.300">
    <property type="entry name" value="P-loop containing nucleotide triphosphate hydrolases"/>
    <property type="match status" value="2"/>
</dbReference>
<dbReference type="SMART" id="SM00382">
    <property type="entry name" value="AAA"/>
    <property type="match status" value="2"/>
</dbReference>
<dbReference type="EMBL" id="CAJPDS010000072">
    <property type="protein sequence ID" value="CAF9934070.1"/>
    <property type="molecule type" value="Genomic_DNA"/>
</dbReference>
<dbReference type="SUPFAM" id="SSF52540">
    <property type="entry name" value="P-loop containing nucleoside triphosphate hydrolases"/>
    <property type="match status" value="2"/>
</dbReference>